<name>A0ABS0NQH9_9ACTN</name>
<feature type="region of interest" description="Disordered" evidence="1">
    <location>
        <begin position="83"/>
        <end position="186"/>
    </location>
</feature>
<feature type="compositionally biased region" description="Basic and acidic residues" evidence="1">
    <location>
        <begin position="116"/>
        <end position="136"/>
    </location>
</feature>
<evidence type="ECO:0000313" key="3">
    <source>
        <dbReference type="EMBL" id="MBH5337443.1"/>
    </source>
</evidence>
<gene>
    <name evidence="3" type="ORF">IHE55_22840</name>
</gene>
<evidence type="ECO:0000256" key="2">
    <source>
        <dbReference type="SAM" id="Phobius"/>
    </source>
</evidence>
<dbReference type="EMBL" id="JACYXC010000001">
    <property type="protein sequence ID" value="MBH5337443.1"/>
    <property type="molecule type" value="Genomic_DNA"/>
</dbReference>
<keyword evidence="2" id="KW-1133">Transmembrane helix</keyword>
<feature type="compositionally biased region" description="Low complexity" evidence="1">
    <location>
        <begin position="102"/>
        <end position="111"/>
    </location>
</feature>
<dbReference type="RefSeq" id="WP_197990738.1">
    <property type="nucleotide sequence ID" value="NZ_JACYXC010000001.1"/>
</dbReference>
<dbReference type="Proteomes" id="UP000807371">
    <property type="component" value="Unassembled WGS sequence"/>
</dbReference>
<sequence length="335" mass="35613">MRQALRAGADVARTVLAAADDTVLLQVLGSGEPWDGLADRRRSRVVDELVSRGGRRLPETAEKLAHEVLRSLLYLDHAGAGLPPDRPDLVPDHPEAPPDRSGPPAAGTGRVRAGGRSRDGHPDGDGHRDGRPDRGAHRGGGARGGGGPRGTYRNPEGHRLPAGRDGERGWRPVAGPADPARPWPPEDSRIRDAVALYEGLVRPYAERGRTPELLATALPRLWNLPGGAGREVVVRIVDSPGPAGFGEPGWRALFLNLAAPGPWAPSAWDPGPWHRERDLPGRPSGQREPGGRAPYGAVRFRTAGRPEPRPGQLWVTALLAVIVTAVALIVVLALG</sequence>
<evidence type="ECO:0000256" key="1">
    <source>
        <dbReference type="SAM" id="MobiDB-lite"/>
    </source>
</evidence>
<accession>A0ABS0NQH9</accession>
<evidence type="ECO:0000313" key="4">
    <source>
        <dbReference type="Proteomes" id="UP000807371"/>
    </source>
</evidence>
<keyword evidence="2" id="KW-0812">Transmembrane</keyword>
<feature type="compositionally biased region" description="Basic and acidic residues" evidence="1">
    <location>
        <begin position="155"/>
        <end position="170"/>
    </location>
</feature>
<keyword evidence="4" id="KW-1185">Reference proteome</keyword>
<organism evidence="3 4">
    <name type="scientific">Streptomyces pactum</name>
    <dbReference type="NCBI Taxonomy" id="68249"/>
    <lineage>
        <taxon>Bacteria</taxon>
        <taxon>Bacillati</taxon>
        <taxon>Actinomycetota</taxon>
        <taxon>Actinomycetes</taxon>
        <taxon>Kitasatosporales</taxon>
        <taxon>Streptomycetaceae</taxon>
        <taxon>Streptomyces</taxon>
    </lineage>
</organism>
<comment type="caution">
    <text evidence="3">The sequence shown here is derived from an EMBL/GenBank/DDBJ whole genome shotgun (WGS) entry which is preliminary data.</text>
</comment>
<protein>
    <submittedName>
        <fullName evidence="3">Uncharacterized protein</fullName>
    </submittedName>
</protein>
<feature type="region of interest" description="Disordered" evidence="1">
    <location>
        <begin position="268"/>
        <end position="295"/>
    </location>
</feature>
<feature type="compositionally biased region" description="Gly residues" evidence="1">
    <location>
        <begin position="138"/>
        <end position="149"/>
    </location>
</feature>
<feature type="compositionally biased region" description="Basic and acidic residues" evidence="1">
    <location>
        <begin position="85"/>
        <end position="98"/>
    </location>
</feature>
<keyword evidence="2" id="KW-0472">Membrane</keyword>
<feature type="transmembrane region" description="Helical" evidence="2">
    <location>
        <begin position="313"/>
        <end position="334"/>
    </location>
</feature>
<proteinExistence type="predicted"/>
<reference evidence="3 4" key="1">
    <citation type="submission" date="2020-09" db="EMBL/GenBank/DDBJ databases">
        <title>Biosynthesis of the nuclear factor of activated T cells inhibitor NFAT-133 and its congeners in Streptomyces pactum.</title>
        <authorList>
            <person name="Zhou W."/>
            <person name="Posri P."/>
            <person name="Abugrain M.E."/>
            <person name="Weisberg A.J."/>
            <person name="Chang J.H."/>
            <person name="Mahmud T."/>
        </authorList>
    </citation>
    <scope>NUCLEOTIDE SEQUENCE [LARGE SCALE GENOMIC DNA]</scope>
    <source>
        <strain evidence="3 4">ATCC 27456</strain>
    </source>
</reference>